<keyword evidence="5" id="KW-1185">Reference proteome</keyword>
<evidence type="ECO:0000256" key="1">
    <source>
        <dbReference type="ARBA" id="ARBA00022723"/>
    </source>
</evidence>
<dbReference type="PANTHER" id="PTHR11511:SF4">
    <property type="entry name" value="PHENOLOXIDASE 2-RELATED"/>
    <property type="match status" value="1"/>
</dbReference>
<dbReference type="Proteomes" id="UP001497623">
    <property type="component" value="Unassembled WGS sequence"/>
</dbReference>
<organism evidence="4 5">
    <name type="scientific">Meganyctiphanes norvegica</name>
    <name type="common">Northern krill</name>
    <name type="synonym">Thysanopoda norvegica</name>
    <dbReference type="NCBI Taxonomy" id="48144"/>
    <lineage>
        <taxon>Eukaryota</taxon>
        <taxon>Metazoa</taxon>
        <taxon>Ecdysozoa</taxon>
        <taxon>Arthropoda</taxon>
        <taxon>Crustacea</taxon>
        <taxon>Multicrustacea</taxon>
        <taxon>Malacostraca</taxon>
        <taxon>Eumalacostraca</taxon>
        <taxon>Eucarida</taxon>
        <taxon>Euphausiacea</taxon>
        <taxon>Euphausiidae</taxon>
        <taxon>Meganyctiphanes</taxon>
    </lineage>
</organism>
<accession>A0AAV2QQV5</accession>
<name>A0AAV2QQV5_MEGNR</name>
<dbReference type="InterPro" id="IPR013788">
    <property type="entry name" value="Hemocyanin/hexamerin"/>
</dbReference>
<protein>
    <recommendedName>
        <fullName evidence="3">Hemocyanin middle domain-containing protein</fullName>
    </recommendedName>
</protein>
<dbReference type="InterPro" id="IPR036697">
    <property type="entry name" value="Hemocyanin_N_sf"/>
</dbReference>
<gene>
    <name evidence="4" type="ORF">MNOR_LOCUS15702</name>
</gene>
<dbReference type="Gene3D" id="1.10.1280.10">
    <property type="entry name" value="Di-copper center containing domain from catechol oxidase"/>
    <property type="match status" value="1"/>
</dbReference>
<reference evidence="4 5" key="1">
    <citation type="submission" date="2024-05" db="EMBL/GenBank/DDBJ databases">
        <authorList>
            <person name="Wallberg A."/>
        </authorList>
    </citation>
    <scope>NUCLEOTIDE SEQUENCE [LARGE SCALE GENOMIC DNA]</scope>
</reference>
<evidence type="ECO:0000256" key="2">
    <source>
        <dbReference type="ARBA" id="ARBA00023008"/>
    </source>
</evidence>
<evidence type="ECO:0000259" key="3">
    <source>
        <dbReference type="Pfam" id="PF00372"/>
    </source>
</evidence>
<dbReference type="InterPro" id="IPR008922">
    <property type="entry name" value="Di-copper_centre_dom_sf"/>
</dbReference>
<sequence>KELHRVYLEYPGAKGILKVAVNSKDHVNEYIYILGLRRALSHDSETKEFVVPDISEVFTESFIQDSFTQSCNGTKCCEVKDYPHDLTGDEWKLSYYREDSGFNDFHGSWHFDNKNGDTSTDNLEGDPSFCNFTELPVPLIHGEISYYFHNQLVARIDSIRILIGMKILL</sequence>
<dbReference type="InterPro" id="IPR000896">
    <property type="entry name" value="Hemocyanin/hexamerin_mid_dom"/>
</dbReference>
<evidence type="ECO:0000313" key="4">
    <source>
        <dbReference type="EMBL" id="CAL4096320.1"/>
    </source>
</evidence>
<feature type="domain" description="Hemocyanin middle" evidence="3">
    <location>
        <begin position="72"/>
        <end position="160"/>
    </location>
</feature>
<feature type="non-terminal residue" evidence="4">
    <location>
        <position position="1"/>
    </location>
</feature>
<comment type="caution">
    <text evidence="4">The sequence shown here is derived from an EMBL/GenBank/DDBJ whole genome shotgun (WGS) entry which is preliminary data.</text>
</comment>
<evidence type="ECO:0000313" key="5">
    <source>
        <dbReference type="Proteomes" id="UP001497623"/>
    </source>
</evidence>
<dbReference type="EMBL" id="CAXKWB010009942">
    <property type="protein sequence ID" value="CAL4096320.1"/>
    <property type="molecule type" value="Genomic_DNA"/>
</dbReference>
<dbReference type="Pfam" id="PF00372">
    <property type="entry name" value="Hemocyanin_M"/>
    <property type="match status" value="1"/>
</dbReference>
<keyword evidence="2" id="KW-0186">Copper</keyword>
<feature type="non-terminal residue" evidence="4">
    <location>
        <position position="169"/>
    </location>
</feature>
<keyword evidence="1" id="KW-0479">Metal-binding</keyword>
<dbReference type="SUPFAM" id="SSF48050">
    <property type="entry name" value="Hemocyanin, N-terminal domain"/>
    <property type="match status" value="1"/>
</dbReference>
<dbReference type="SUPFAM" id="SSF48056">
    <property type="entry name" value="Di-copper centre-containing domain"/>
    <property type="match status" value="1"/>
</dbReference>
<proteinExistence type="predicted"/>
<dbReference type="PANTHER" id="PTHR11511">
    <property type="entry name" value="LARVAL STORAGE PROTEIN/PHENOLOXIDASE"/>
    <property type="match status" value="1"/>
</dbReference>
<dbReference type="AlphaFoldDB" id="A0AAV2QQV5"/>
<dbReference type="GO" id="GO:0046872">
    <property type="term" value="F:metal ion binding"/>
    <property type="evidence" value="ECO:0007669"/>
    <property type="project" value="UniProtKB-KW"/>
</dbReference>